<keyword evidence="11" id="KW-1185">Reference proteome</keyword>
<organism evidence="10 11">
    <name type="scientific">Paenibacillus sepulcri</name>
    <dbReference type="NCBI Taxonomy" id="359917"/>
    <lineage>
        <taxon>Bacteria</taxon>
        <taxon>Bacillati</taxon>
        <taxon>Bacillota</taxon>
        <taxon>Bacilli</taxon>
        <taxon>Bacillales</taxon>
        <taxon>Paenibacillaceae</taxon>
        <taxon>Paenibacillus</taxon>
    </lineage>
</organism>
<evidence type="ECO:0000256" key="4">
    <source>
        <dbReference type="ARBA" id="ARBA00022692"/>
    </source>
</evidence>
<dbReference type="InterPro" id="IPR043429">
    <property type="entry name" value="ArtM/GltK/GlnP/TcyL/YhdX-like"/>
</dbReference>
<name>A0ABS7C1X8_9BACL</name>
<sequence length="235" mass="26042">MPNRDNHDWIYIVTQIAGKLPITLAMLLLSTLFGLLLGLGIAVVRIQKKPVLYTVATFYLSFMRCTPTLVQLFLVYYGLPAVLQLIGIDVNGWDRFIFVIVTFSLHSAAFFSEVIRSAYLAVGVAQQEAAYSVGMTYFQTLRRIILPQAFGIGLPNFCNDLIGILKETSLAFSIGIVDIMGQAQIIIGNSNGLNVVQVYIVISIVYWILSIAIEKGCGRLERRLKRGHAGIVKPE</sequence>
<keyword evidence="3" id="KW-1003">Cell membrane</keyword>
<dbReference type="RefSeq" id="WP_210040166.1">
    <property type="nucleotide sequence ID" value="NZ_JBHLVU010000007.1"/>
</dbReference>
<feature type="domain" description="ABC transmembrane type-1" evidence="9">
    <location>
        <begin position="20"/>
        <end position="210"/>
    </location>
</feature>
<keyword evidence="7 8" id="KW-0472">Membrane</keyword>
<keyword evidence="2 8" id="KW-0813">Transport</keyword>
<comment type="subcellular location">
    <subcellularLocation>
        <location evidence="1 8">Cell membrane</location>
        <topology evidence="1 8">Multi-pass membrane protein</topology>
    </subcellularLocation>
</comment>
<dbReference type="InterPro" id="IPR010065">
    <property type="entry name" value="AA_ABC_transptr_permease_3TM"/>
</dbReference>
<evidence type="ECO:0000256" key="3">
    <source>
        <dbReference type="ARBA" id="ARBA00022475"/>
    </source>
</evidence>
<protein>
    <submittedName>
        <fullName evidence="10">Amino acid ABC transporter permease</fullName>
    </submittedName>
</protein>
<reference evidence="10 11" key="1">
    <citation type="submission" date="2021-07" db="EMBL/GenBank/DDBJ databases">
        <title>Paenibacillus radiodurans sp. nov., isolated from the southeastern edge of Tengger Desert.</title>
        <authorList>
            <person name="Zhang G."/>
        </authorList>
    </citation>
    <scope>NUCLEOTIDE SEQUENCE [LARGE SCALE GENOMIC DNA]</scope>
    <source>
        <strain evidence="10 11">CCM 7311</strain>
    </source>
</reference>
<dbReference type="SUPFAM" id="SSF161098">
    <property type="entry name" value="MetI-like"/>
    <property type="match status" value="1"/>
</dbReference>
<evidence type="ECO:0000313" key="10">
    <source>
        <dbReference type="EMBL" id="MBW7454912.1"/>
    </source>
</evidence>
<dbReference type="InterPro" id="IPR035906">
    <property type="entry name" value="MetI-like_sf"/>
</dbReference>
<dbReference type="InterPro" id="IPR000515">
    <property type="entry name" value="MetI-like"/>
</dbReference>
<feature type="transmembrane region" description="Helical" evidence="8">
    <location>
        <begin position="193"/>
        <end position="213"/>
    </location>
</feature>
<dbReference type="PANTHER" id="PTHR30614:SF0">
    <property type="entry name" value="L-CYSTINE TRANSPORT SYSTEM PERMEASE PROTEIN TCYL"/>
    <property type="match status" value="1"/>
</dbReference>
<keyword evidence="5" id="KW-0029">Amino-acid transport</keyword>
<feature type="transmembrane region" description="Helical" evidence="8">
    <location>
        <begin position="96"/>
        <end position="115"/>
    </location>
</feature>
<proteinExistence type="inferred from homology"/>
<feature type="transmembrane region" description="Helical" evidence="8">
    <location>
        <begin position="20"/>
        <end position="44"/>
    </location>
</feature>
<evidence type="ECO:0000256" key="2">
    <source>
        <dbReference type="ARBA" id="ARBA00022448"/>
    </source>
</evidence>
<dbReference type="Pfam" id="PF00528">
    <property type="entry name" value="BPD_transp_1"/>
    <property type="match status" value="1"/>
</dbReference>
<evidence type="ECO:0000256" key="7">
    <source>
        <dbReference type="ARBA" id="ARBA00023136"/>
    </source>
</evidence>
<evidence type="ECO:0000256" key="5">
    <source>
        <dbReference type="ARBA" id="ARBA00022970"/>
    </source>
</evidence>
<comment type="caution">
    <text evidence="10">The sequence shown here is derived from an EMBL/GenBank/DDBJ whole genome shotgun (WGS) entry which is preliminary data.</text>
</comment>
<evidence type="ECO:0000256" key="1">
    <source>
        <dbReference type="ARBA" id="ARBA00004651"/>
    </source>
</evidence>
<keyword evidence="6 8" id="KW-1133">Transmembrane helix</keyword>
<dbReference type="CDD" id="cd06261">
    <property type="entry name" value="TM_PBP2"/>
    <property type="match status" value="1"/>
</dbReference>
<dbReference type="PANTHER" id="PTHR30614">
    <property type="entry name" value="MEMBRANE COMPONENT OF AMINO ACID ABC TRANSPORTER"/>
    <property type="match status" value="1"/>
</dbReference>
<keyword evidence="4 8" id="KW-0812">Transmembrane</keyword>
<feature type="transmembrane region" description="Helical" evidence="8">
    <location>
        <begin position="51"/>
        <end position="76"/>
    </location>
</feature>
<accession>A0ABS7C1X8</accession>
<evidence type="ECO:0000259" key="9">
    <source>
        <dbReference type="PROSITE" id="PS50928"/>
    </source>
</evidence>
<evidence type="ECO:0000256" key="8">
    <source>
        <dbReference type="RuleBase" id="RU363032"/>
    </source>
</evidence>
<comment type="similarity">
    <text evidence="8">Belongs to the binding-protein-dependent transport system permease family.</text>
</comment>
<dbReference type="NCBIfam" id="TIGR01726">
    <property type="entry name" value="HEQRo_perm_3TM"/>
    <property type="match status" value="1"/>
</dbReference>
<dbReference type="EMBL" id="JAHZIK010000272">
    <property type="protein sequence ID" value="MBW7454912.1"/>
    <property type="molecule type" value="Genomic_DNA"/>
</dbReference>
<evidence type="ECO:0000256" key="6">
    <source>
        <dbReference type="ARBA" id="ARBA00022989"/>
    </source>
</evidence>
<dbReference type="Proteomes" id="UP001519887">
    <property type="component" value="Unassembled WGS sequence"/>
</dbReference>
<dbReference type="Gene3D" id="1.10.3720.10">
    <property type="entry name" value="MetI-like"/>
    <property type="match status" value="1"/>
</dbReference>
<gene>
    <name evidence="10" type="ORF">K0U00_12795</name>
</gene>
<evidence type="ECO:0000313" key="11">
    <source>
        <dbReference type="Proteomes" id="UP001519887"/>
    </source>
</evidence>
<dbReference type="PROSITE" id="PS50928">
    <property type="entry name" value="ABC_TM1"/>
    <property type="match status" value="1"/>
</dbReference>